<feature type="region of interest" description="Disordered" evidence="2">
    <location>
        <begin position="256"/>
        <end position="385"/>
    </location>
</feature>
<feature type="compositionally biased region" description="Pro residues" evidence="2">
    <location>
        <begin position="453"/>
        <end position="466"/>
    </location>
</feature>
<sequence length="729" mass="82625">MGSRLSFLQEHEKTFQNVGHGTQTTFFAELMGEYWTKFPWYVPLDKEPGNEGVESEEPELTEEVEEEKGVIIAKTIESIKHWYRWRRTKHMSKTDNPWAPFLQQLRIKSHQNAPPHRLPIWQMYMKANAADVDQELQDRWPTTGLEPKQKINFRGAIAREFVNRLEEAERQARELHEREMKTYQAELSQSLDALTPQDIKEAREHISEVVEPLLQLIAEYTATSATIILGAPPPPGEQNFFLKGLHAGLTVKGKSWTKTRAQDSSTSQEASATSPVPGPSTQNQGPARSHGRSRRNASNETSDESSSSSSSSESEEERTLTSIRRSRRLVKTNPKKVVEDKEEDNDKEGEDKEEQRESDDNEGGGEDEGGRNTRKRGKGKETETAQIAGLASPLRAQVKAMKNDRRRAARLKELSGLTPFDLEREINIARNTISMEALGVRRAALQLTGRQPSPSPPRSPSLPSPRAPSHSHNVPRTPSRVHSPSHIPLSTTPHGTPASSRNCTPSLLRSRTPRPPTTNNKEEQPSSAPSSSPQALAAESQVLDRAGWPAWVKEGFDFLSTGRFGPEFEAVLVSWTVLERLYDWATFNQGLGTKHRPSQVRIWTQVLRRNLLKTPNIPDLAAYETEWWSWWNDLQPDQRAFNDNDCPVQRGECDWLPLRKPGKNGIFIVLMSLFWWRQCENAASESWCYAVRDVHWVILRLQSYEQCGRKHQSDNDESALGRASKRAKI</sequence>
<feature type="compositionally biased region" description="Acidic residues" evidence="2">
    <location>
        <begin position="356"/>
        <end position="367"/>
    </location>
</feature>
<evidence type="ECO:0000256" key="1">
    <source>
        <dbReference type="SAM" id="Coils"/>
    </source>
</evidence>
<proteinExistence type="predicted"/>
<feature type="coiled-coil region" evidence="1">
    <location>
        <begin position="158"/>
        <end position="193"/>
    </location>
</feature>
<gene>
    <name evidence="3" type="ORF">EUX98_g8874</name>
</gene>
<protein>
    <submittedName>
        <fullName evidence="3">Uncharacterized protein</fullName>
    </submittedName>
</protein>
<dbReference type="AlphaFoldDB" id="A0A4S4M1K6"/>
<dbReference type="OrthoDB" id="2746120at2759"/>
<feature type="compositionally biased region" description="Low complexity" evidence="2">
    <location>
        <begin position="525"/>
        <end position="539"/>
    </location>
</feature>
<reference evidence="3 4" key="1">
    <citation type="submission" date="2019-02" db="EMBL/GenBank/DDBJ databases">
        <title>Genome sequencing of the rare red list fungi Antrodiella citrinella (Flaviporus citrinellus).</title>
        <authorList>
            <person name="Buettner E."/>
            <person name="Kellner H."/>
        </authorList>
    </citation>
    <scope>NUCLEOTIDE SEQUENCE [LARGE SCALE GENOMIC DNA]</scope>
    <source>
        <strain evidence="3 4">DSM 108506</strain>
    </source>
</reference>
<organism evidence="3 4">
    <name type="scientific">Antrodiella citrinella</name>
    <dbReference type="NCBI Taxonomy" id="2447956"/>
    <lineage>
        <taxon>Eukaryota</taxon>
        <taxon>Fungi</taxon>
        <taxon>Dikarya</taxon>
        <taxon>Basidiomycota</taxon>
        <taxon>Agaricomycotina</taxon>
        <taxon>Agaricomycetes</taxon>
        <taxon>Polyporales</taxon>
        <taxon>Steccherinaceae</taxon>
        <taxon>Antrodiella</taxon>
    </lineage>
</organism>
<feature type="compositionally biased region" description="Polar residues" evidence="2">
    <location>
        <begin position="474"/>
        <end position="503"/>
    </location>
</feature>
<feature type="region of interest" description="Disordered" evidence="2">
    <location>
        <begin position="448"/>
        <end position="539"/>
    </location>
</feature>
<comment type="caution">
    <text evidence="3">The sequence shown here is derived from an EMBL/GenBank/DDBJ whole genome shotgun (WGS) entry which is preliminary data.</text>
</comment>
<keyword evidence="1" id="KW-0175">Coiled coil</keyword>
<evidence type="ECO:0000313" key="4">
    <source>
        <dbReference type="Proteomes" id="UP000308730"/>
    </source>
</evidence>
<feature type="compositionally biased region" description="Polar residues" evidence="2">
    <location>
        <begin position="256"/>
        <end position="286"/>
    </location>
</feature>
<evidence type="ECO:0000313" key="3">
    <source>
        <dbReference type="EMBL" id="THH18946.1"/>
    </source>
</evidence>
<accession>A0A4S4M1K6</accession>
<keyword evidence="4" id="KW-1185">Reference proteome</keyword>
<evidence type="ECO:0000256" key="2">
    <source>
        <dbReference type="SAM" id="MobiDB-lite"/>
    </source>
</evidence>
<dbReference type="EMBL" id="SGPM01000566">
    <property type="protein sequence ID" value="THH18946.1"/>
    <property type="molecule type" value="Genomic_DNA"/>
</dbReference>
<dbReference type="Proteomes" id="UP000308730">
    <property type="component" value="Unassembled WGS sequence"/>
</dbReference>
<feature type="compositionally biased region" description="Low complexity" evidence="2">
    <location>
        <begin position="298"/>
        <end position="312"/>
    </location>
</feature>
<feature type="compositionally biased region" description="Basic residues" evidence="2">
    <location>
        <begin position="324"/>
        <end position="334"/>
    </location>
</feature>
<name>A0A4S4M1K6_9APHY</name>